<accession>A0A7L7L2W4</accession>
<evidence type="ECO:0000259" key="2">
    <source>
        <dbReference type="Pfam" id="PF08239"/>
    </source>
</evidence>
<feature type="domain" description="SH3b" evidence="2">
    <location>
        <begin position="33"/>
        <end position="83"/>
    </location>
</feature>
<evidence type="ECO:0000313" key="4">
    <source>
        <dbReference type="Proteomes" id="UP000514509"/>
    </source>
</evidence>
<evidence type="ECO:0000313" key="3">
    <source>
        <dbReference type="EMBL" id="QMU26925.1"/>
    </source>
</evidence>
<reference evidence="3 4" key="1">
    <citation type="submission" date="2020-08" db="EMBL/GenBank/DDBJ databases">
        <title>Adhaeribacter dokdonensis sp. nov., isolated from the rhizosphere of Elymus tsukushiensis, a plant native to the Dokdo Islands, Republic of Korea.</title>
        <authorList>
            <person name="Ghim S.Y."/>
        </authorList>
    </citation>
    <scope>NUCLEOTIDE SEQUENCE [LARGE SCALE GENOMIC DNA]</scope>
    <source>
        <strain evidence="3 4">KUDC8001</strain>
    </source>
</reference>
<dbReference type="Pfam" id="PF08239">
    <property type="entry name" value="SH3_3"/>
    <property type="match status" value="1"/>
</dbReference>
<keyword evidence="4" id="KW-1185">Reference proteome</keyword>
<dbReference type="AlphaFoldDB" id="A0A7L7L2W4"/>
<gene>
    <name evidence="3" type="ORF">HUW48_02245</name>
</gene>
<dbReference type="RefSeq" id="WP_182414127.1">
    <property type="nucleotide sequence ID" value="NZ_CP055153.1"/>
</dbReference>
<dbReference type="EMBL" id="CP055153">
    <property type="protein sequence ID" value="QMU26925.1"/>
    <property type="molecule type" value="Genomic_DNA"/>
</dbReference>
<proteinExistence type="predicted"/>
<dbReference type="InterPro" id="IPR003646">
    <property type="entry name" value="SH3-like_bac-type"/>
</dbReference>
<organism evidence="3 4">
    <name type="scientific">Adhaeribacter radiodurans</name>
    <dbReference type="NCBI Taxonomy" id="2745197"/>
    <lineage>
        <taxon>Bacteria</taxon>
        <taxon>Pseudomonadati</taxon>
        <taxon>Bacteroidota</taxon>
        <taxon>Cytophagia</taxon>
        <taxon>Cytophagales</taxon>
        <taxon>Hymenobacteraceae</taxon>
        <taxon>Adhaeribacter</taxon>
    </lineage>
</organism>
<dbReference type="InterPro" id="IPR036028">
    <property type="entry name" value="SH3-like_dom_sf"/>
</dbReference>
<sequence>MKKILLSLALLVQFGFAMADNKTPSLIVQAKYDNVKVFQQAGTASPIIETITTNDRVELIRKWNANWALVKVNDKVGYIYYSELTNLKVKPQQAQPSTFANR</sequence>
<dbReference type="Gene3D" id="2.30.30.40">
    <property type="entry name" value="SH3 Domains"/>
    <property type="match status" value="1"/>
</dbReference>
<keyword evidence="1" id="KW-0732">Signal</keyword>
<dbReference type="KEGG" id="add:HUW48_02245"/>
<name>A0A7L7L2W4_9BACT</name>
<feature type="signal peptide" evidence="1">
    <location>
        <begin position="1"/>
        <end position="19"/>
    </location>
</feature>
<dbReference type="Proteomes" id="UP000514509">
    <property type="component" value="Chromosome"/>
</dbReference>
<evidence type="ECO:0000256" key="1">
    <source>
        <dbReference type="SAM" id="SignalP"/>
    </source>
</evidence>
<feature type="chain" id="PRO_5029639191" evidence="1">
    <location>
        <begin position="20"/>
        <end position="102"/>
    </location>
</feature>
<protein>
    <submittedName>
        <fullName evidence="3">SH3 domain-containing protein</fullName>
    </submittedName>
</protein>
<dbReference type="SUPFAM" id="SSF50044">
    <property type="entry name" value="SH3-domain"/>
    <property type="match status" value="1"/>
</dbReference>